<dbReference type="OrthoDB" id="9781415at2"/>
<name>A0A4R1QW98_HYDET</name>
<comment type="caution">
    <text evidence="3">The sequence shown here is derived from an EMBL/GenBank/DDBJ whole genome shotgun (WGS) entry which is preliminary data.</text>
</comment>
<sequence>MSRITALIITRHGETEWNRALKHQGHLDSPLTPAGIQQAQALAESLKDQPIAALYSSDLGRAMATAAILGAALDLTVQAEPRLRENSLGILQGLTLDEFKERHPQRYREYLRRDPDYALPGGESLRQFHHRTMACLTEIVARHPGQTILAVGHGGTLGCIFREVFRIPFGEPRHFSLKNVSYNLFTIRDGQWRLETWGQTSHLRNIATLDELRS</sequence>
<organism evidence="3 4">
    <name type="scientific">Hydrogenispora ethanolica</name>
    <dbReference type="NCBI Taxonomy" id="1082276"/>
    <lineage>
        <taxon>Bacteria</taxon>
        <taxon>Bacillati</taxon>
        <taxon>Bacillota</taxon>
        <taxon>Hydrogenispora</taxon>
    </lineage>
</organism>
<dbReference type="AlphaFoldDB" id="A0A4R1QW98"/>
<dbReference type="PROSITE" id="PS00175">
    <property type="entry name" value="PG_MUTASE"/>
    <property type="match status" value="1"/>
</dbReference>
<dbReference type="InterPro" id="IPR001345">
    <property type="entry name" value="PG/BPGM_mutase_AS"/>
</dbReference>
<dbReference type="PANTHER" id="PTHR48100">
    <property type="entry name" value="BROAD-SPECIFICITY PHOSPHATASE YOR283W-RELATED"/>
    <property type="match status" value="1"/>
</dbReference>
<evidence type="ECO:0000256" key="2">
    <source>
        <dbReference type="PIRSR" id="PIRSR613078-2"/>
    </source>
</evidence>
<feature type="binding site" evidence="2">
    <location>
        <begin position="11"/>
        <end position="18"/>
    </location>
    <ligand>
        <name>substrate</name>
    </ligand>
</feature>
<dbReference type="RefSeq" id="WP_132017685.1">
    <property type="nucleotide sequence ID" value="NZ_SLUN01000056.1"/>
</dbReference>
<reference evidence="3 4" key="1">
    <citation type="submission" date="2019-03" db="EMBL/GenBank/DDBJ databases">
        <title>Genomic Encyclopedia of Type Strains, Phase IV (KMG-IV): sequencing the most valuable type-strain genomes for metagenomic binning, comparative biology and taxonomic classification.</title>
        <authorList>
            <person name="Goeker M."/>
        </authorList>
    </citation>
    <scope>NUCLEOTIDE SEQUENCE [LARGE SCALE GENOMIC DNA]</scope>
    <source>
        <strain evidence="3 4">LX-B</strain>
    </source>
</reference>
<proteinExistence type="predicted"/>
<evidence type="ECO:0000313" key="3">
    <source>
        <dbReference type="EMBL" id="TCL55354.1"/>
    </source>
</evidence>
<gene>
    <name evidence="3" type="ORF">EDC14_10566</name>
</gene>
<evidence type="ECO:0000313" key="4">
    <source>
        <dbReference type="Proteomes" id="UP000295008"/>
    </source>
</evidence>
<protein>
    <submittedName>
        <fullName evidence="3">Phosphoglycerate mutase</fullName>
    </submittedName>
</protein>
<accession>A0A4R1QW98</accession>
<keyword evidence="4" id="KW-1185">Reference proteome</keyword>
<feature type="active site" description="Tele-phosphohistidine intermediate" evidence="1">
    <location>
        <position position="12"/>
    </location>
</feature>
<feature type="active site" description="Proton donor/acceptor" evidence="1">
    <location>
        <position position="85"/>
    </location>
</feature>
<dbReference type="GO" id="GO:0005829">
    <property type="term" value="C:cytosol"/>
    <property type="evidence" value="ECO:0007669"/>
    <property type="project" value="TreeGrafter"/>
</dbReference>
<dbReference type="InterPro" id="IPR013078">
    <property type="entry name" value="His_Pase_superF_clade-1"/>
</dbReference>
<dbReference type="EMBL" id="SLUN01000056">
    <property type="protein sequence ID" value="TCL55354.1"/>
    <property type="molecule type" value="Genomic_DNA"/>
</dbReference>
<feature type="binding site" evidence="2">
    <location>
        <position position="61"/>
    </location>
    <ligand>
        <name>substrate</name>
    </ligand>
</feature>
<dbReference type="InterPro" id="IPR050275">
    <property type="entry name" value="PGM_Phosphatase"/>
</dbReference>
<dbReference type="GO" id="GO:0016791">
    <property type="term" value="F:phosphatase activity"/>
    <property type="evidence" value="ECO:0007669"/>
    <property type="project" value="TreeGrafter"/>
</dbReference>
<dbReference type="SMART" id="SM00855">
    <property type="entry name" value="PGAM"/>
    <property type="match status" value="1"/>
</dbReference>
<dbReference type="SUPFAM" id="SSF53254">
    <property type="entry name" value="Phosphoglycerate mutase-like"/>
    <property type="match status" value="1"/>
</dbReference>
<feature type="binding site" evidence="2">
    <location>
        <begin position="112"/>
        <end position="113"/>
    </location>
    <ligand>
        <name>substrate</name>
    </ligand>
</feature>
<dbReference type="Pfam" id="PF00300">
    <property type="entry name" value="His_Phos_1"/>
    <property type="match status" value="1"/>
</dbReference>
<dbReference type="Proteomes" id="UP000295008">
    <property type="component" value="Unassembled WGS sequence"/>
</dbReference>
<evidence type="ECO:0000256" key="1">
    <source>
        <dbReference type="PIRSR" id="PIRSR613078-1"/>
    </source>
</evidence>
<dbReference type="CDD" id="cd07067">
    <property type="entry name" value="HP_PGM_like"/>
    <property type="match status" value="1"/>
</dbReference>
<dbReference type="InterPro" id="IPR029033">
    <property type="entry name" value="His_PPase_superfam"/>
</dbReference>
<dbReference type="PANTHER" id="PTHR48100:SF44">
    <property type="entry name" value="PHOSPHATASE C1620.13-RELATED"/>
    <property type="match status" value="1"/>
</dbReference>
<dbReference type="Gene3D" id="3.40.50.1240">
    <property type="entry name" value="Phosphoglycerate mutase-like"/>
    <property type="match status" value="1"/>
</dbReference>